<proteinExistence type="predicted"/>
<keyword evidence="1" id="KW-0175">Coiled coil</keyword>
<dbReference type="Proteomes" id="UP000523821">
    <property type="component" value="Unassembled WGS sequence"/>
</dbReference>
<gene>
    <name evidence="2" type="ORF">GGQ63_002374</name>
</gene>
<evidence type="ECO:0000256" key="1">
    <source>
        <dbReference type="SAM" id="Coils"/>
    </source>
</evidence>
<evidence type="ECO:0008006" key="4">
    <source>
        <dbReference type="Google" id="ProtNLM"/>
    </source>
</evidence>
<keyword evidence="3" id="KW-1185">Reference proteome</keyword>
<reference evidence="2 3" key="1">
    <citation type="submission" date="2020-08" db="EMBL/GenBank/DDBJ databases">
        <title>Genomic Encyclopedia of Type Strains, Phase IV (KMG-IV): sequencing the most valuable type-strain genomes for metagenomic binning, comparative biology and taxonomic classification.</title>
        <authorList>
            <person name="Goeker M."/>
        </authorList>
    </citation>
    <scope>NUCLEOTIDE SEQUENCE [LARGE SCALE GENOMIC DNA]</scope>
    <source>
        <strain evidence="2 3">DSM 16268</strain>
    </source>
</reference>
<organism evidence="2 3">
    <name type="scientific">Prosthecomicrobium pneumaticum</name>
    <dbReference type="NCBI Taxonomy" id="81895"/>
    <lineage>
        <taxon>Bacteria</taxon>
        <taxon>Pseudomonadati</taxon>
        <taxon>Pseudomonadota</taxon>
        <taxon>Alphaproteobacteria</taxon>
        <taxon>Hyphomicrobiales</taxon>
        <taxon>Kaistiaceae</taxon>
        <taxon>Prosthecomicrobium</taxon>
    </lineage>
</organism>
<dbReference type="Pfam" id="PF14063">
    <property type="entry name" value="DUF4254"/>
    <property type="match status" value="1"/>
</dbReference>
<comment type="caution">
    <text evidence="2">The sequence shown here is derived from an EMBL/GenBank/DDBJ whole genome shotgun (WGS) entry which is preliminary data.</text>
</comment>
<evidence type="ECO:0000313" key="3">
    <source>
        <dbReference type="Proteomes" id="UP000523821"/>
    </source>
</evidence>
<dbReference type="EMBL" id="JACHOO010000004">
    <property type="protein sequence ID" value="MBB5753308.1"/>
    <property type="molecule type" value="Genomic_DNA"/>
</dbReference>
<accession>A0A7W9L2A2</accession>
<feature type="coiled-coil region" evidence="1">
    <location>
        <begin position="63"/>
        <end position="90"/>
    </location>
</feature>
<dbReference type="InterPro" id="IPR025350">
    <property type="entry name" value="DUF4254"/>
</dbReference>
<dbReference type="RefSeq" id="WP_183855992.1">
    <property type="nucleotide sequence ID" value="NZ_JACHOO010000004.1"/>
</dbReference>
<protein>
    <recommendedName>
        <fullName evidence="4">DUF4254 domain-containing protein</fullName>
    </recommendedName>
</protein>
<dbReference type="AlphaFoldDB" id="A0A7W9L2A2"/>
<sequence>MPLLDIAALVERQVELTVLWHSGPVTPSGDGAMAAMEENHGFNFQLWHEEDRARRDDLGFEHVYRAKRAIDRLNQQRNNAVERLDDWLAAAAGPFPEGCPMHSETPGMIVDRLSILALKAYHMREEAERPDASDAHRSACAAKLATILRQRGDLAAALDTLIGEIEAKTRGFRLYRQFKMYNDPALNPELYRRSGG</sequence>
<evidence type="ECO:0000313" key="2">
    <source>
        <dbReference type="EMBL" id="MBB5753308.1"/>
    </source>
</evidence>
<name>A0A7W9L2A2_9HYPH</name>